<reference evidence="1" key="1">
    <citation type="submission" date="2019-08" db="EMBL/GenBank/DDBJ databases">
        <authorList>
            <person name="Kucharzyk K."/>
            <person name="Murdoch R.W."/>
            <person name="Higgins S."/>
            <person name="Loffler F."/>
        </authorList>
    </citation>
    <scope>NUCLEOTIDE SEQUENCE</scope>
</reference>
<protein>
    <submittedName>
        <fullName evidence="1">Uncharacterized protein</fullName>
    </submittedName>
</protein>
<evidence type="ECO:0000313" key="1">
    <source>
        <dbReference type="EMBL" id="MPN01791.1"/>
    </source>
</evidence>
<organism evidence="1">
    <name type="scientific">bioreactor metagenome</name>
    <dbReference type="NCBI Taxonomy" id="1076179"/>
    <lineage>
        <taxon>unclassified sequences</taxon>
        <taxon>metagenomes</taxon>
        <taxon>ecological metagenomes</taxon>
    </lineage>
</organism>
<gene>
    <name evidence="1" type="ORF">SDC9_149003</name>
</gene>
<dbReference type="AlphaFoldDB" id="A0A645EIM2"/>
<sequence>MIEITPIPNPPTIRQITKSKKEAEIAHPIADMENKTAEISMVTFLPIQSLNRPANITPTIEPINAQPTYHPSCILSK</sequence>
<accession>A0A645EIM2</accession>
<dbReference type="EMBL" id="VSSQ01047774">
    <property type="protein sequence ID" value="MPN01791.1"/>
    <property type="molecule type" value="Genomic_DNA"/>
</dbReference>
<comment type="caution">
    <text evidence="1">The sequence shown here is derived from an EMBL/GenBank/DDBJ whole genome shotgun (WGS) entry which is preliminary data.</text>
</comment>
<proteinExistence type="predicted"/>
<name>A0A645EIM2_9ZZZZ</name>